<name>A0A8I3WFY1_CALJA</name>
<dbReference type="AlphaFoldDB" id="A0A8I3WFY1"/>
<reference evidence="1 2" key="1">
    <citation type="submission" date="2009-03" db="EMBL/GenBank/DDBJ databases">
        <authorList>
            <person name="Warren W."/>
            <person name="Ye L."/>
            <person name="Minx P."/>
            <person name="Worley K."/>
            <person name="Gibbs R."/>
            <person name="Wilson R.K."/>
        </authorList>
    </citation>
    <scope>NUCLEOTIDE SEQUENCE [LARGE SCALE GENOMIC DNA]</scope>
</reference>
<sequence length="119" mass="13625">VQPKRRLCVEGEVGSLCLHITWPQHTDSQKAATGQKLFWGFLFCFVLFFETESCSATQAGVHWRDLSSLQPPPPRFKQFSYLSLPNSWDYRCPPPCSDNFFVFLIETGFTMLARLVSNS</sequence>
<evidence type="ECO:0000313" key="2">
    <source>
        <dbReference type="Proteomes" id="UP000008225"/>
    </source>
</evidence>
<protein>
    <submittedName>
        <fullName evidence="1">Uncharacterized protein</fullName>
    </submittedName>
</protein>
<accession>A0A8I3WFY1</accession>
<keyword evidence="2" id="KW-1185">Reference proteome</keyword>
<evidence type="ECO:0000313" key="1">
    <source>
        <dbReference type="Ensembl" id="ENSCJAP00000087046.1"/>
    </source>
</evidence>
<reference evidence="1" key="3">
    <citation type="submission" date="2025-09" db="UniProtKB">
        <authorList>
            <consortium name="Ensembl"/>
        </authorList>
    </citation>
    <scope>IDENTIFICATION</scope>
</reference>
<dbReference type="GeneTree" id="ENSGT00940000167556"/>
<reference evidence="1" key="2">
    <citation type="submission" date="2025-08" db="UniProtKB">
        <authorList>
            <consortium name="Ensembl"/>
        </authorList>
    </citation>
    <scope>IDENTIFICATION</scope>
</reference>
<dbReference type="PANTHER" id="PTHR46254:SF6">
    <property type="entry name" value="HIGH MOBILITY GROUP AT-HOOK 2"/>
    <property type="match status" value="1"/>
</dbReference>
<dbReference type="Ensembl" id="ENSCJAT00000139756.1">
    <property type="protein sequence ID" value="ENSCJAP00000087046.1"/>
    <property type="gene ID" value="ENSCJAG00000083144.1"/>
</dbReference>
<organism evidence="1 2">
    <name type="scientific">Callithrix jacchus</name>
    <name type="common">White-tufted-ear marmoset</name>
    <name type="synonym">Simia Jacchus</name>
    <dbReference type="NCBI Taxonomy" id="9483"/>
    <lineage>
        <taxon>Eukaryota</taxon>
        <taxon>Metazoa</taxon>
        <taxon>Chordata</taxon>
        <taxon>Craniata</taxon>
        <taxon>Vertebrata</taxon>
        <taxon>Euteleostomi</taxon>
        <taxon>Mammalia</taxon>
        <taxon>Eutheria</taxon>
        <taxon>Euarchontoglires</taxon>
        <taxon>Primates</taxon>
        <taxon>Haplorrhini</taxon>
        <taxon>Platyrrhini</taxon>
        <taxon>Cebidae</taxon>
        <taxon>Callitrichinae</taxon>
        <taxon>Callithrix</taxon>
        <taxon>Callithrix</taxon>
    </lineage>
</organism>
<dbReference type="Proteomes" id="UP000008225">
    <property type="component" value="Chromosome 7"/>
</dbReference>
<dbReference type="OMA" id="CLHITWP"/>
<proteinExistence type="predicted"/>
<dbReference type="PANTHER" id="PTHR46254">
    <property type="entry name" value="PROTEIN GVQW1-RELATED"/>
    <property type="match status" value="1"/>
</dbReference>